<accession>A0A8A2V756</accession>
<dbReference type="AlphaFoldDB" id="A0A8A2V756"/>
<keyword evidence="4 6" id="KW-1133">Transmembrane helix</keyword>
<dbReference type="KEGG" id="hakz:J0X25_09380"/>
<comment type="subcellular location">
    <subcellularLocation>
        <location evidence="1">Cell membrane</location>
        <topology evidence="1">Multi-pass membrane protein</topology>
    </subcellularLocation>
</comment>
<evidence type="ECO:0000313" key="8">
    <source>
        <dbReference type="Proteomes" id="UP000663203"/>
    </source>
</evidence>
<gene>
    <name evidence="7" type="ORF">J0X25_09380</name>
</gene>
<feature type="transmembrane region" description="Helical" evidence="6">
    <location>
        <begin position="29"/>
        <end position="49"/>
    </location>
</feature>
<keyword evidence="2" id="KW-1003">Cell membrane</keyword>
<evidence type="ECO:0000256" key="3">
    <source>
        <dbReference type="ARBA" id="ARBA00022692"/>
    </source>
</evidence>
<dbReference type="PANTHER" id="PTHR30482:SF17">
    <property type="entry name" value="ABC TRANSPORTER ATP-BINDING PROTEIN"/>
    <property type="match status" value="1"/>
</dbReference>
<organism evidence="7 8">
    <name type="scientific">Haloterrigena alkaliphila</name>
    <dbReference type="NCBI Taxonomy" id="2816475"/>
    <lineage>
        <taxon>Archaea</taxon>
        <taxon>Methanobacteriati</taxon>
        <taxon>Methanobacteriota</taxon>
        <taxon>Stenosarchaea group</taxon>
        <taxon>Halobacteria</taxon>
        <taxon>Halobacteriales</taxon>
        <taxon>Natrialbaceae</taxon>
        <taxon>Haloterrigena</taxon>
    </lineage>
</organism>
<evidence type="ECO:0000256" key="2">
    <source>
        <dbReference type="ARBA" id="ARBA00022475"/>
    </source>
</evidence>
<dbReference type="CDD" id="cd06581">
    <property type="entry name" value="TM_PBP1_LivM_like"/>
    <property type="match status" value="1"/>
</dbReference>
<feature type="transmembrane region" description="Helical" evidence="6">
    <location>
        <begin position="104"/>
        <end position="122"/>
    </location>
</feature>
<dbReference type="GO" id="GO:0015658">
    <property type="term" value="F:branched-chain amino acid transmembrane transporter activity"/>
    <property type="evidence" value="ECO:0007669"/>
    <property type="project" value="InterPro"/>
</dbReference>
<evidence type="ECO:0000256" key="5">
    <source>
        <dbReference type="ARBA" id="ARBA00023136"/>
    </source>
</evidence>
<sequence length="359" mass="38839">MSEKTQTRKEQFREFINGSLSIAERRIDVAVIAGLIAVAVAMPTVASVLMGYPGVASNVLIWMLFAVSFNLLLGYTGLLSFGHAMFLGGSMYIVAIVMTQFGPGMIVLGIPLALALIGLLAYGIGRLIVQKGEIYFALLTIAFGEVVWYIANSNPGGVTGGDDGIASGLLPPLVESYRGILTIELGSFIVSIYWAIAAVFVVATYLLFRIVRSPFGRTLITIRENEQLARSIGVNTRRYKINAFMLSAVFSAVAGIMLLIVNQSVATSYLYWETSGEVVMMTIVGGLSSFAGPMFGAFLWFLGSEFLSGWQAIGALRHYWQFGFGLLFIIIILVEPRKGGWGAIKKAVRWAANKLLGGN</sequence>
<dbReference type="EMBL" id="CP071462">
    <property type="protein sequence ID" value="QSW97633.1"/>
    <property type="molecule type" value="Genomic_DNA"/>
</dbReference>
<dbReference type="Pfam" id="PF02653">
    <property type="entry name" value="BPD_transp_2"/>
    <property type="match status" value="1"/>
</dbReference>
<evidence type="ECO:0000256" key="1">
    <source>
        <dbReference type="ARBA" id="ARBA00004651"/>
    </source>
</evidence>
<keyword evidence="8" id="KW-1185">Reference proteome</keyword>
<dbReference type="Proteomes" id="UP000663203">
    <property type="component" value="Chromosome"/>
</dbReference>
<feature type="transmembrane region" description="Helical" evidence="6">
    <location>
        <begin position="244"/>
        <end position="272"/>
    </location>
</feature>
<feature type="transmembrane region" description="Helical" evidence="6">
    <location>
        <begin position="185"/>
        <end position="208"/>
    </location>
</feature>
<feature type="transmembrane region" description="Helical" evidence="6">
    <location>
        <begin position="55"/>
        <end position="73"/>
    </location>
</feature>
<evidence type="ECO:0000256" key="4">
    <source>
        <dbReference type="ARBA" id="ARBA00022989"/>
    </source>
</evidence>
<name>A0A8A2V756_9EURY</name>
<feature type="transmembrane region" description="Helical" evidence="6">
    <location>
        <begin position="278"/>
        <end position="303"/>
    </location>
</feature>
<feature type="transmembrane region" description="Helical" evidence="6">
    <location>
        <begin position="315"/>
        <end position="334"/>
    </location>
</feature>
<dbReference type="InterPro" id="IPR001851">
    <property type="entry name" value="ABC_transp_permease"/>
</dbReference>
<feature type="transmembrane region" description="Helical" evidence="6">
    <location>
        <begin position="134"/>
        <end position="151"/>
    </location>
</feature>
<feature type="transmembrane region" description="Helical" evidence="6">
    <location>
        <begin position="78"/>
        <end position="98"/>
    </location>
</feature>
<reference evidence="7 8" key="1">
    <citation type="submission" date="2021-03" db="EMBL/GenBank/DDBJ databases">
        <title>Haloterrigena longa sp. nov. and Haloterrigena limicola sp. nov., extremely halophilic archaea isolated from a salt lake.</title>
        <authorList>
            <person name="Henglin C."/>
        </authorList>
    </citation>
    <scope>NUCLEOTIDE SEQUENCE [LARGE SCALE GENOMIC DNA]</scope>
    <source>
        <strain evidence="7 8">KZCA68</strain>
    </source>
</reference>
<keyword evidence="3 6" id="KW-0812">Transmembrane</keyword>
<dbReference type="InterPro" id="IPR043428">
    <property type="entry name" value="LivM-like"/>
</dbReference>
<dbReference type="GeneID" id="63187515"/>
<evidence type="ECO:0000313" key="7">
    <source>
        <dbReference type="EMBL" id="QSW97633.1"/>
    </source>
</evidence>
<keyword evidence="5 6" id="KW-0472">Membrane</keyword>
<dbReference type="PANTHER" id="PTHR30482">
    <property type="entry name" value="HIGH-AFFINITY BRANCHED-CHAIN AMINO ACID TRANSPORT SYSTEM PERMEASE"/>
    <property type="match status" value="1"/>
</dbReference>
<dbReference type="RefSeq" id="WP_207287195.1">
    <property type="nucleotide sequence ID" value="NZ_CP071462.1"/>
</dbReference>
<dbReference type="GO" id="GO:0005886">
    <property type="term" value="C:plasma membrane"/>
    <property type="evidence" value="ECO:0007669"/>
    <property type="project" value="UniProtKB-SubCell"/>
</dbReference>
<protein>
    <submittedName>
        <fullName evidence="7">Branched-chain amino acid ABC transporter permease</fullName>
    </submittedName>
</protein>
<evidence type="ECO:0000256" key="6">
    <source>
        <dbReference type="SAM" id="Phobius"/>
    </source>
</evidence>
<proteinExistence type="predicted"/>